<keyword evidence="3" id="KW-1185">Reference proteome</keyword>
<feature type="region of interest" description="Disordered" evidence="1">
    <location>
        <begin position="24"/>
        <end position="57"/>
    </location>
</feature>
<dbReference type="AlphaFoldDB" id="A0A444YY99"/>
<evidence type="ECO:0000256" key="1">
    <source>
        <dbReference type="SAM" id="MobiDB-lite"/>
    </source>
</evidence>
<evidence type="ECO:0000313" key="2">
    <source>
        <dbReference type="EMBL" id="RYR06876.1"/>
    </source>
</evidence>
<gene>
    <name evidence="2" type="ORF">Ahy_B05g074194</name>
</gene>
<proteinExistence type="predicted"/>
<dbReference type="Proteomes" id="UP000289738">
    <property type="component" value="Chromosome B05"/>
</dbReference>
<accession>A0A444YY99</accession>
<name>A0A444YY99_ARAHY</name>
<evidence type="ECO:0000313" key="3">
    <source>
        <dbReference type="Proteomes" id="UP000289738"/>
    </source>
</evidence>
<comment type="caution">
    <text evidence="2">The sequence shown here is derived from an EMBL/GenBank/DDBJ whole genome shotgun (WGS) entry which is preliminary data.</text>
</comment>
<sequence length="158" mass="18316">MLAEKENWIPRTVAPYMWVKQECGHDTSASNDSTRISVGSGLTPQNQHGAKSISSSQSFDQLSTPFLEAYIMQETEDLKELPASSIENENRDETREEKTEDITVYQPQTLYSLLMDKQVSPSEQKKIGKREKMFDLRKRMSEKLEEKRRHFVEKMRGP</sequence>
<feature type="compositionally biased region" description="Polar residues" evidence="1">
    <location>
        <begin position="27"/>
        <end position="49"/>
    </location>
</feature>
<reference evidence="2 3" key="1">
    <citation type="submission" date="2019-01" db="EMBL/GenBank/DDBJ databases">
        <title>Sequencing of cultivated peanut Arachis hypogaea provides insights into genome evolution and oil improvement.</title>
        <authorList>
            <person name="Chen X."/>
        </authorList>
    </citation>
    <scope>NUCLEOTIDE SEQUENCE [LARGE SCALE GENOMIC DNA]</scope>
    <source>
        <strain evidence="3">cv. Fuhuasheng</strain>
        <tissue evidence="2">Leaves</tissue>
    </source>
</reference>
<dbReference type="EMBL" id="SDMP01000015">
    <property type="protein sequence ID" value="RYR06876.1"/>
    <property type="molecule type" value="Genomic_DNA"/>
</dbReference>
<organism evidence="2 3">
    <name type="scientific">Arachis hypogaea</name>
    <name type="common">Peanut</name>
    <dbReference type="NCBI Taxonomy" id="3818"/>
    <lineage>
        <taxon>Eukaryota</taxon>
        <taxon>Viridiplantae</taxon>
        <taxon>Streptophyta</taxon>
        <taxon>Embryophyta</taxon>
        <taxon>Tracheophyta</taxon>
        <taxon>Spermatophyta</taxon>
        <taxon>Magnoliopsida</taxon>
        <taxon>eudicotyledons</taxon>
        <taxon>Gunneridae</taxon>
        <taxon>Pentapetalae</taxon>
        <taxon>rosids</taxon>
        <taxon>fabids</taxon>
        <taxon>Fabales</taxon>
        <taxon>Fabaceae</taxon>
        <taxon>Papilionoideae</taxon>
        <taxon>50 kb inversion clade</taxon>
        <taxon>dalbergioids sensu lato</taxon>
        <taxon>Dalbergieae</taxon>
        <taxon>Pterocarpus clade</taxon>
        <taxon>Arachis</taxon>
    </lineage>
</organism>
<feature type="compositionally biased region" description="Basic and acidic residues" evidence="1">
    <location>
        <begin position="88"/>
        <end position="101"/>
    </location>
</feature>
<protein>
    <submittedName>
        <fullName evidence="2">Uncharacterized protein</fullName>
    </submittedName>
</protein>
<feature type="region of interest" description="Disordered" evidence="1">
    <location>
        <begin position="78"/>
        <end position="102"/>
    </location>
</feature>